<feature type="transmembrane region" description="Helical" evidence="1">
    <location>
        <begin position="12"/>
        <end position="34"/>
    </location>
</feature>
<keyword evidence="3" id="KW-1185">Reference proteome</keyword>
<keyword evidence="1" id="KW-1133">Transmembrane helix</keyword>
<name>A0A516PWT3_9ACTN</name>
<feature type="transmembrane region" description="Helical" evidence="1">
    <location>
        <begin position="109"/>
        <end position="129"/>
    </location>
</feature>
<dbReference type="RefSeq" id="WP_143985612.1">
    <property type="nucleotide sequence ID" value="NZ_CP041692.1"/>
</dbReference>
<dbReference type="Proteomes" id="UP000319263">
    <property type="component" value="Chromosome"/>
</dbReference>
<gene>
    <name evidence="2" type="ORF">FOE78_06745</name>
</gene>
<feature type="transmembrane region" description="Helical" evidence="1">
    <location>
        <begin position="46"/>
        <end position="66"/>
    </location>
</feature>
<evidence type="ECO:0000313" key="3">
    <source>
        <dbReference type="Proteomes" id="UP000319263"/>
    </source>
</evidence>
<feature type="transmembrane region" description="Helical" evidence="1">
    <location>
        <begin position="78"/>
        <end position="97"/>
    </location>
</feature>
<proteinExistence type="predicted"/>
<accession>A0A516PWT3</accession>
<evidence type="ECO:0000313" key="2">
    <source>
        <dbReference type="EMBL" id="QDP95644.1"/>
    </source>
</evidence>
<dbReference type="EMBL" id="CP041692">
    <property type="protein sequence ID" value="QDP95644.1"/>
    <property type="molecule type" value="Genomic_DNA"/>
</dbReference>
<dbReference type="KEGG" id="mik:FOE78_06745"/>
<dbReference type="OrthoDB" id="154874at2"/>
<dbReference type="AlphaFoldDB" id="A0A516PWT3"/>
<protein>
    <submittedName>
        <fullName evidence="2">Uncharacterized protein</fullName>
    </submittedName>
</protein>
<sequence>MRSDQRRGVRTARLLAAGTGLFLILTAVGGYGFRWGWTGFADNDTLWDWLNLVLLPVTVACLPLWSVSRAAHRTAWRLGMGLAAGVLAVLVVGGYAVPWRWTGFAGNTLWDWLQLFLVPVVLPLVVGWMTGHLKSQAGEGSS</sequence>
<keyword evidence="1" id="KW-0472">Membrane</keyword>
<reference evidence="2 3" key="1">
    <citation type="submission" date="2019-07" db="EMBL/GenBank/DDBJ databases">
        <title>Microlunatus dokdonensis sp. nov. isolated from the rhizospheric soil of the wild plant Elymus tsukushiensis.</title>
        <authorList>
            <person name="Ghim S.-Y."/>
            <person name="Hwang Y.-J."/>
            <person name="Son J.-S."/>
            <person name="Shin J.-H."/>
        </authorList>
    </citation>
    <scope>NUCLEOTIDE SEQUENCE [LARGE SCALE GENOMIC DNA]</scope>
    <source>
        <strain evidence="2 3">KUDC0627</strain>
    </source>
</reference>
<organism evidence="2 3">
    <name type="scientific">Microlunatus elymi</name>
    <dbReference type="NCBI Taxonomy" id="2596828"/>
    <lineage>
        <taxon>Bacteria</taxon>
        <taxon>Bacillati</taxon>
        <taxon>Actinomycetota</taxon>
        <taxon>Actinomycetes</taxon>
        <taxon>Propionibacteriales</taxon>
        <taxon>Propionibacteriaceae</taxon>
        <taxon>Microlunatus</taxon>
    </lineage>
</organism>
<evidence type="ECO:0000256" key="1">
    <source>
        <dbReference type="SAM" id="Phobius"/>
    </source>
</evidence>
<keyword evidence="1" id="KW-0812">Transmembrane</keyword>